<dbReference type="EMBL" id="GL376626">
    <property type="status" value="NOT_ANNOTATED_CDS"/>
    <property type="molecule type" value="Genomic_DNA"/>
</dbReference>
<dbReference type="OMA" id="EKWLFTD"/>
<keyword evidence="3" id="KW-1185">Reference proteome</keyword>
<dbReference type="VEuPathDB" id="FungiDB:PYU1_G001670"/>
<reference evidence="3" key="1">
    <citation type="journal article" date="2010" name="Genome Biol.">
        <title>Genome sequence of the necrotrophic plant pathogen Pythium ultimum reveals original pathogenicity mechanisms and effector repertoire.</title>
        <authorList>
            <person name="Levesque C.A."/>
            <person name="Brouwer H."/>
            <person name="Cano L."/>
            <person name="Hamilton J.P."/>
            <person name="Holt C."/>
            <person name="Huitema E."/>
            <person name="Raffaele S."/>
            <person name="Robideau G.P."/>
            <person name="Thines M."/>
            <person name="Win J."/>
            <person name="Zerillo M.M."/>
            <person name="Beakes G.W."/>
            <person name="Boore J.L."/>
            <person name="Busam D."/>
            <person name="Dumas B."/>
            <person name="Ferriera S."/>
            <person name="Fuerstenberg S.I."/>
            <person name="Gachon C.M."/>
            <person name="Gaulin E."/>
            <person name="Govers F."/>
            <person name="Grenville-Briggs L."/>
            <person name="Horner N."/>
            <person name="Hostetler J."/>
            <person name="Jiang R.H."/>
            <person name="Johnson J."/>
            <person name="Krajaejun T."/>
            <person name="Lin H."/>
            <person name="Meijer H.J."/>
            <person name="Moore B."/>
            <person name="Morris P."/>
            <person name="Phuntmart V."/>
            <person name="Puiu D."/>
            <person name="Shetty J."/>
            <person name="Stajich J.E."/>
            <person name="Tripathy S."/>
            <person name="Wawra S."/>
            <person name="van West P."/>
            <person name="Whitty B.R."/>
            <person name="Coutinho P.M."/>
            <person name="Henrissat B."/>
            <person name="Martin F."/>
            <person name="Thomas P.D."/>
            <person name="Tyler B.M."/>
            <person name="De Vries R.P."/>
            <person name="Kamoun S."/>
            <person name="Yandell M."/>
            <person name="Tisserat N."/>
            <person name="Buell C.R."/>
        </authorList>
    </citation>
    <scope>NUCLEOTIDE SEQUENCE</scope>
    <source>
        <strain evidence="3">DAOM:BR144</strain>
    </source>
</reference>
<dbReference type="AlphaFoldDB" id="K3W9N0"/>
<dbReference type="EnsemblProtists" id="PYU1_T001671">
    <property type="protein sequence ID" value="PYU1_T001671"/>
    <property type="gene ID" value="PYU1_G001670"/>
</dbReference>
<dbReference type="eggNOG" id="ENOG502S0MG">
    <property type="taxonomic scope" value="Eukaryota"/>
</dbReference>
<evidence type="ECO:0000313" key="3">
    <source>
        <dbReference type="Proteomes" id="UP000019132"/>
    </source>
</evidence>
<protein>
    <submittedName>
        <fullName evidence="2">Uncharacterized protein</fullName>
    </submittedName>
</protein>
<proteinExistence type="predicted"/>
<reference evidence="3" key="2">
    <citation type="submission" date="2010-04" db="EMBL/GenBank/DDBJ databases">
        <authorList>
            <person name="Buell R."/>
            <person name="Hamilton J."/>
            <person name="Hostetler J."/>
        </authorList>
    </citation>
    <scope>NUCLEOTIDE SEQUENCE [LARGE SCALE GENOMIC DNA]</scope>
    <source>
        <strain evidence="3">DAOM:BR144</strain>
    </source>
</reference>
<feature type="region of interest" description="Disordered" evidence="1">
    <location>
        <begin position="208"/>
        <end position="241"/>
    </location>
</feature>
<dbReference type="HOGENOM" id="CLU_057962_0_0_1"/>
<name>K3W9N0_GLOUD</name>
<feature type="compositionally biased region" description="Basic residues" evidence="1">
    <location>
        <begin position="291"/>
        <end position="301"/>
    </location>
</feature>
<sequence>MSAVENVEARIARLQQTLDAKCAELHVLQTRQRYNATLGIDEDLATGQSVATLEVKVVGGRNMLYNSGFLSVMQEERLGHDLLVGSLQIPLLHLQDQRLLEKWHVLSKENQASASELLLCCRFNRSKISAIELDVELLQNQLRELHTFLERQRQFTNQTFSSSERFVPVNHLKGKEVSVQATVQRAHSTRFDAVATFPFQAARKREFVDTPMTSSEPLASDLHRAKRQRTSASDPGPAPTSVTFTEKLANWLLPSSSASSSPSVAPRPFGAVPVSQGQVSYPFKQQPVEKKRTKKSVRPKLQKTPSMLQSFEQWLFTEPENSIPN</sequence>
<dbReference type="STRING" id="431595.K3W9N0"/>
<evidence type="ECO:0000256" key="1">
    <source>
        <dbReference type="SAM" id="MobiDB-lite"/>
    </source>
</evidence>
<reference evidence="2" key="3">
    <citation type="submission" date="2015-02" db="UniProtKB">
        <authorList>
            <consortium name="EnsemblProtists"/>
        </authorList>
    </citation>
    <scope>IDENTIFICATION</scope>
    <source>
        <strain evidence="2">DAOM BR144</strain>
    </source>
</reference>
<feature type="region of interest" description="Disordered" evidence="1">
    <location>
        <begin position="282"/>
        <end position="304"/>
    </location>
</feature>
<accession>K3W9N0</accession>
<dbReference type="InParanoid" id="K3W9N0"/>
<organism evidence="2 3">
    <name type="scientific">Globisporangium ultimum (strain ATCC 200006 / CBS 805.95 / DAOM BR144)</name>
    <name type="common">Pythium ultimum</name>
    <dbReference type="NCBI Taxonomy" id="431595"/>
    <lineage>
        <taxon>Eukaryota</taxon>
        <taxon>Sar</taxon>
        <taxon>Stramenopiles</taxon>
        <taxon>Oomycota</taxon>
        <taxon>Peronosporomycetes</taxon>
        <taxon>Pythiales</taxon>
        <taxon>Pythiaceae</taxon>
        <taxon>Globisporangium</taxon>
    </lineage>
</organism>
<evidence type="ECO:0000313" key="2">
    <source>
        <dbReference type="EnsemblProtists" id="PYU1_T001671"/>
    </source>
</evidence>
<dbReference type="Proteomes" id="UP000019132">
    <property type="component" value="Unassembled WGS sequence"/>
</dbReference>